<gene>
    <name evidence="1" type="ORF">MRATA1EN22A_LOCUS20333</name>
</gene>
<dbReference type="EMBL" id="OX596114">
    <property type="protein sequence ID" value="CAN0466776.1"/>
    <property type="molecule type" value="Genomic_DNA"/>
</dbReference>
<reference evidence="1" key="1">
    <citation type="submission" date="2023-05" db="EMBL/GenBank/DDBJ databases">
        <authorList>
            <consortium name="ELIXIR-Norway"/>
        </authorList>
    </citation>
    <scope>NUCLEOTIDE SEQUENCE</scope>
</reference>
<sequence>MVRAGPPKWTFAEQRRVGSPRTRPLSLSRRPLPPAQLSPDDDITSDMRKCSQVQKQTEPRPAAPSSAAVWGLPGPVCISDASSESRVPLLSLALS</sequence>
<evidence type="ECO:0000313" key="1">
    <source>
        <dbReference type="EMBL" id="CAN0466776.1"/>
    </source>
</evidence>
<name>A0AC59ZMW2_RANTA</name>
<reference evidence="1" key="2">
    <citation type="submission" date="2025-03" db="EMBL/GenBank/DDBJ databases">
        <authorList>
            <consortium name="ELIXIR-Norway"/>
            <consortium name="Elixir Norway"/>
        </authorList>
    </citation>
    <scope>NUCLEOTIDE SEQUENCE</scope>
</reference>
<accession>A0AC59ZMW2</accession>
<evidence type="ECO:0000313" key="2">
    <source>
        <dbReference type="Proteomes" id="UP001162501"/>
    </source>
</evidence>
<dbReference type="Proteomes" id="UP001162501">
    <property type="component" value="Chromosome 30"/>
</dbReference>
<protein>
    <submittedName>
        <fullName evidence="1">Uncharacterized protein</fullName>
    </submittedName>
</protein>
<proteinExistence type="predicted"/>
<organism evidence="1 2">
    <name type="scientific">Rangifer tarandus platyrhynchus</name>
    <name type="common">Svalbard reindeer</name>
    <dbReference type="NCBI Taxonomy" id="3082113"/>
    <lineage>
        <taxon>Eukaryota</taxon>
        <taxon>Metazoa</taxon>
        <taxon>Chordata</taxon>
        <taxon>Craniata</taxon>
        <taxon>Vertebrata</taxon>
        <taxon>Euteleostomi</taxon>
        <taxon>Mammalia</taxon>
        <taxon>Eutheria</taxon>
        <taxon>Laurasiatheria</taxon>
        <taxon>Artiodactyla</taxon>
        <taxon>Ruminantia</taxon>
        <taxon>Pecora</taxon>
        <taxon>Cervidae</taxon>
        <taxon>Odocoileinae</taxon>
        <taxon>Rangifer</taxon>
    </lineage>
</organism>